<evidence type="ECO:0000256" key="18">
    <source>
        <dbReference type="ARBA" id="ARBA00048679"/>
    </source>
</evidence>
<sequence>MQISLQTQVFSFTFLLLVLLLFPLLSKSQLTPSESRTLLEIQKQLQYPQVLQPWTNTANLCHVPPSPSFRITCFNGHVTELTVAGNRTSSKLSVRLDKLFTLLTKLSSLKTLSLTSLGISGPLSPNIITNLSPSLESLNLSSNLISGKIPKEISSLKNLKSLVLSDNLFDGSVSDLRGLSNLQELNLGGNNLGPEVPSLPSNLVTVSLANNSFRSKIPEQIKKLNTLQSLDLSTNKFTGSIQEFLFSLHSLQNLNLAQNLLSGSLPNSSCSSSKVKTLDVSHNLLTGKLPACYSSKSFRNQTVLFSFNCLSLTGTPNAKYQRPLSFCQNQASKAIAVRPVPNAEEEDSAEGKLGFLILILIGVVILAGVLVLLVIVVLRRRRSRSEEDDTFEVNSYNNNERHGSDKVSVSSTTTTSSKSLPDSRRVPQTMRSAVIGLPPYRIFSLEDLEEATNDFDAASLFSEQLYRGCLREGIEVTVRCIKLKHKSLPQSLAQQMEVLSKLRHMHLVSVLGHCIASNQDHNQHTGNTIFIVQEYFSNGSLRDFLTDGRKKEVLKWPQRMSIAIGVARGIQFLHMGVAPGIFGNNLEIENILLDETLTVKISGYTIPLPSKVGAESPLNAKSPRSKEEGEKEDVYQFGVILLQIITGKVVAAGSSEMGSLKLQLENGLRDEASVLSSLVDPSVKGSYAYESLRTTVEFAINCLCEDQSKRPSIEDVVWNLQYTIQVQQGWTTNSGHHEYAMKAIYE</sequence>
<keyword evidence="15" id="KW-0675">Receptor</keyword>
<evidence type="ECO:0000256" key="14">
    <source>
        <dbReference type="ARBA" id="ARBA00023136"/>
    </source>
</evidence>
<dbReference type="EMBL" id="CACVBM020001285">
    <property type="protein sequence ID" value="CAA7043836.1"/>
    <property type="molecule type" value="Genomic_DNA"/>
</dbReference>
<evidence type="ECO:0000256" key="5">
    <source>
        <dbReference type="ARBA" id="ARBA00022614"/>
    </source>
</evidence>
<dbReference type="GO" id="GO:0016020">
    <property type="term" value="C:membrane"/>
    <property type="evidence" value="ECO:0007669"/>
    <property type="project" value="UniProtKB-SubCell"/>
</dbReference>
<dbReference type="SUPFAM" id="SSF52058">
    <property type="entry name" value="L domain-like"/>
    <property type="match status" value="1"/>
</dbReference>
<dbReference type="SUPFAM" id="SSF56112">
    <property type="entry name" value="Protein kinase-like (PK-like)"/>
    <property type="match status" value="1"/>
</dbReference>
<evidence type="ECO:0000256" key="17">
    <source>
        <dbReference type="ARBA" id="ARBA00047899"/>
    </source>
</evidence>
<dbReference type="EC" id="2.7.11.1" evidence="3"/>
<feature type="signal peptide" evidence="21">
    <location>
        <begin position="1"/>
        <end position="28"/>
    </location>
</feature>
<keyword evidence="11" id="KW-0418">Kinase</keyword>
<dbReference type="Pfam" id="PF00560">
    <property type="entry name" value="LRR_1"/>
    <property type="match status" value="1"/>
</dbReference>
<dbReference type="AlphaFoldDB" id="A0A6D2K7H0"/>
<dbReference type="Gene3D" id="1.10.510.10">
    <property type="entry name" value="Transferase(Phosphotransferase) domain 1"/>
    <property type="match status" value="1"/>
</dbReference>
<evidence type="ECO:0000256" key="9">
    <source>
        <dbReference type="ARBA" id="ARBA00022737"/>
    </source>
</evidence>
<keyword evidence="12" id="KW-0067">ATP-binding</keyword>
<protein>
    <recommendedName>
        <fullName evidence="3">non-specific serine/threonine protein kinase</fullName>
        <ecNumber evidence="3">2.7.11.1</ecNumber>
    </recommendedName>
</protein>
<feature type="domain" description="Protein kinase" evidence="22">
    <location>
        <begin position="396"/>
        <end position="724"/>
    </location>
</feature>
<evidence type="ECO:0000256" key="2">
    <source>
        <dbReference type="ARBA" id="ARBA00009592"/>
    </source>
</evidence>
<keyword evidence="16" id="KW-0325">Glycoprotein</keyword>
<feature type="compositionally biased region" description="Low complexity" evidence="19">
    <location>
        <begin position="406"/>
        <end position="419"/>
    </location>
</feature>
<dbReference type="FunFam" id="3.80.10.10:FF:000041">
    <property type="entry name" value="LRR receptor-like serine/threonine-protein kinase ERECTA"/>
    <property type="match status" value="1"/>
</dbReference>
<dbReference type="OrthoDB" id="676979at2759"/>
<evidence type="ECO:0000256" key="20">
    <source>
        <dbReference type="SAM" id="Phobius"/>
    </source>
</evidence>
<feature type="transmembrane region" description="Helical" evidence="20">
    <location>
        <begin position="353"/>
        <end position="378"/>
    </location>
</feature>
<dbReference type="InterPro" id="IPR050647">
    <property type="entry name" value="Plant_LRR-RLKs"/>
</dbReference>
<proteinExistence type="inferred from homology"/>
<dbReference type="PANTHER" id="PTHR48056:SF74">
    <property type="entry name" value="PROTEIN KINASE DOMAIN-CONTAINING PROTEIN"/>
    <property type="match status" value="1"/>
</dbReference>
<evidence type="ECO:0000256" key="21">
    <source>
        <dbReference type="SAM" id="SignalP"/>
    </source>
</evidence>
<dbReference type="GO" id="GO:0004674">
    <property type="term" value="F:protein serine/threonine kinase activity"/>
    <property type="evidence" value="ECO:0007669"/>
    <property type="project" value="UniProtKB-KW"/>
</dbReference>
<dbReference type="FunFam" id="1.10.510.10:FF:000431">
    <property type="entry name" value="Putative inactive leucine-rich repeat receptor-like protein kinase"/>
    <property type="match status" value="1"/>
</dbReference>
<dbReference type="Proteomes" id="UP000467841">
    <property type="component" value="Unassembled WGS sequence"/>
</dbReference>
<evidence type="ECO:0000256" key="16">
    <source>
        <dbReference type="ARBA" id="ARBA00023180"/>
    </source>
</evidence>
<keyword evidence="5" id="KW-0433">Leucine-rich repeat</keyword>
<gene>
    <name evidence="23" type="ORF">MERR_LOCUS31071</name>
</gene>
<evidence type="ECO:0000313" key="23">
    <source>
        <dbReference type="EMBL" id="CAA7043836.1"/>
    </source>
</evidence>
<dbReference type="GO" id="GO:0005524">
    <property type="term" value="F:ATP binding"/>
    <property type="evidence" value="ECO:0007669"/>
    <property type="project" value="UniProtKB-KW"/>
</dbReference>
<keyword evidence="7 20" id="KW-0812">Transmembrane</keyword>
<keyword evidence="4" id="KW-0723">Serine/threonine-protein kinase</keyword>
<comment type="catalytic activity">
    <reaction evidence="17">
        <text>L-threonyl-[protein] + ATP = O-phospho-L-threonyl-[protein] + ADP + H(+)</text>
        <dbReference type="Rhea" id="RHEA:46608"/>
        <dbReference type="Rhea" id="RHEA-COMP:11060"/>
        <dbReference type="Rhea" id="RHEA-COMP:11605"/>
        <dbReference type="ChEBI" id="CHEBI:15378"/>
        <dbReference type="ChEBI" id="CHEBI:30013"/>
        <dbReference type="ChEBI" id="CHEBI:30616"/>
        <dbReference type="ChEBI" id="CHEBI:61977"/>
        <dbReference type="ChEBI" id="CHEBI:456216"/>
        <dbReference type="EC" id="2.7.11.1"/>
    </reaction>
</comment>
<evidence type="ECO:0000256" key="12">
    <source>
        <dbReference type="ARBA" id="ARBA00022840"/>
    </source>
</evidence>
<dbReference type="PANTHER" id="PTHR48056">
    <property type="entry name" value="LRR RECEPTOR-LIKE SERINE/THREONINE-PROTEIN KINASE-RELATED"/>
    <property type="match status" value="1"/>
</dbReference>
<comment type="similarity">
    <text evidence="2">Belongs to the RLP family.</text>
</comment>
<keyword evidence="24" id="KW-1185">Reference proteome</keyword>
<organism evidence="23 24">
    <name type="scientific">Microthlaspi erraticum</name>
    <dbReference type="NCBI Taxonomy" id="1685480"/>
    <lineage>
        <taxon>Eukaryota</taxon>
        <taxon>Viridiplantae</taxon>
        <taxon>Streptophyta</taxon>
        <taxon>Embryophyta</taxon>
        <taxon>Tracheophyta</taxon>
        <taxon>Spermatophyta</taxon>
        <taxon>Magnoliopsida</taxon>
        <taxon>eudicotyledons</taxon>
        <taxon>Gunneridae</taxon>
        <taxon>Pentapetalae</taxon>
        <taxon>rosids</taxon>
        <taxon>malvids</taxon>
        <taxon>Brassicales</taxon>
        <taxon>Brassicaceae</taxon>
        <taxon>Coluteocarpeae</taxon>
        <taxon>Microthlaspi</taxon>
    </lineage>
</organism>
<evidence type="ECO:0000256" key="1">
    <source>
        <dbReference type="ARBA" id="ARBA00004479"/>
    </source>
</evidence>
<dbReference type="Gene3D" id="3.80.10.10">
    <property type="entry name" value="Ribonuclease Inhibitor"/>
    <property type="match status" value="2"/>
</dbReference>
<dbReference type="PROSITE" id="PS50011">
    <property type="entry name" value="PROTEIN_KINASE_DOM"/>
    <property type="match status" value="1"/>
</dbReference>
<evidence type="ECO:0000256" key="6">
    <source>
        <dbReference type="ARBA" id="ARBA00022679"/>
    </source>
</evidence>
<dbReference type="Pfam" id="PF07714">
    <property type="entry name" value="PK_Tyr_Ser-Thr"/>
    <property type="match status" value="1"/>
</dbReference>
<evidence type="ECO:0000256" key="8">
    <source>
        <dbReference type="ARBA" id="ARBA00022729"/>
    </source>
</evidence>
<evidence type="ECO:0000256" key="15">
    <source>
        <dbReference type="ARBA" id="ARBA00023170"/>
    </source>
</evidence>
<dbReference type="InterPro" id="IPR032675">
    <property type="entry name" value="LRR_dom_sf"/>
</dbReference>
<evidence type="ECO:0000256" key="4">
    <source>
        <dbReference type="ARBA" id="ARBA00022527"/>
    </source>
</evidence>
<keyword evidence="9" id="KW-0677">Repeat</keyword>
<keyword evidence="13 20" id="KW-1133">Transmembrane helix</keyword>
<evidence type="ECO:0000256" key="19">
    <source>
        <dbReference type="SAM" id="MobiDB-lite"/>
    </source>
</evidence>
<dbReference type="InterPro" id="IPR001245">
    <property type="entry name" value="Ser-Thr/Tyr_kinase_cat_dom"/>
</dbReference>
<evidence type="ECO:0000256" key="10">
    <source>
        <dbReference type="ARBA" id="ARBA00022741"/>
    </source>
</evidence>
<dbReference type="Gene3D" id="3.30.200.20">
    <property type="entry name" value="Phosphorylase Kinase, domain 1"/>
    <property type="match status" value="1"/>
</dbReference>
<comment type="catalytic activity">
    <reaction evidence="18">
        <text>L-seryl-[protein] + ATP = O-phospho-L-seryl-[protein] + ADP + H(+)</text>
        <dbReference type="Rhea" id="RHEA:17989"/>
        <dbReference type="Rhea" id="RHEA-COMP:9863"/>
        <dbReference type="Rhea" id="RHEA-COMP:11604"/>
        <dbReference type="ChEBI" id="CHEBI:15378"/>
        <dbReference type="ChEBI" id="CHEBI:29999"/>
        <dbReference type="ChEBI" id="CHEBI:30616"/>
        <dbReference type="ChEBI" id="CHEBI:83421"/>
        <dbReference type="ChEBI" id="CHEBI:456216"/>
        <dbReference type="EC" id="2.7.11.1"/>
    </reaction>
</comment>
<evidence type="ECO:0000256" key="13">
    <source>
        <dbReference type="ARBA" id="ARBA00022989"/>
    </source>
</evidence>
<evidence type="ECO:0000256" key="11">
    <source>
        <dbReference type="ARBA" id="ARBA00022777"/>
    </source>
</evidence>
<keyword evidence="14 20" id="KW-0472">Membrane</keyword>
<evidence type="ECO:0000256" key="7">
    <source>
        <dbReference type="ARBA" id="ARBA00022692"/>
    </source>
</evidence>
<keyword evidence="6" id="KW-0808">Transferase</keyword>
<evidence type="ECO:0000256" key="3">
    <source>
        <dbReference type="ARBA" id="ARBA00012513"/>
    </source>
</evidence>
<name>A0A6D2K7H0_9BRAS</name>
<keyword evidence="10" id="KW-0547">Nucleotide-binding</keyword>
<dbReference type="PROSITE" id="PS51450">
    <property type="entry name" value="LRR"/>
    <property type="match status" value="1"/>
</dbReference>
<dbReference type="InterPro" id="IPR000719">
    <property type="entry name" value="Prot_kinase_dom"/>
</dbReference>
<evidence type="ECO:0000259" key="22">
    <source>
        <dbReference type="PROSITE" id="PS50011"/>
    </source>
</evidence>
<feature type="region of interest" description="Disordered" evidence="19">
    <location>
        <begin position="388"/>
        <end position="427"/>
    </location>
</feature>
<dbReference type="InterPro" id="IPR001611">
    <property type="entry name" value="Leu-rich_rpt"/>
</dbReference>
<dbReference type="FunFam" id="3.80.10.10:FF:000673">
    <property type="entry name" value="Probable LRR receptor-like serine/threonine-protein kinase At2g02780"/>
    <property type="match status" value="1"/>
</dbReference>
<evidence type="ECO:0000313" key="24">
    <source>
        <dbReference type="Proteomes" id="UP000467841"/>
    </source>
</evidence>
<dbReference type="GO" id="GO:0033612">
    <property type="term" value="F:receptor serine/threonine kinase binding"/>
    <property type="evidence" value="ECO:0007669"/>
    <property type="project" value="TreeGrafter"/>
</dbReference>
<comment type="subcellular location">
    <subcellularLocation>
        <location evidence="1">Membrane</location>
        <topology evidence="1">Single-pass type I membrane protein</topology>
    </subcellularLocation>
</comment>
<dbReference type="Pfam" id="PF13855">
    <property type="entry name" value="LRR_8"/>
    <property type="match status" value="1"/>
</dbReference>
<accession>A0A6D2K7H0</accession>
<feature type="chain" id="PRO_5025369167" description="non-specific serine/threonine protein kinase" evidence="21">
    <location>
        <begin position="29"/>
        <end position="746"/>
    </location>
</feature>
<keyword evidence="8 21" id="KW-0732">Signal</keyword>
<reference evidence="23" key="1">
    <citation type="submission" date="2020-01" db="EMBL/GenBank/DDBJ databases">
        <authorList>
            <person name="Mishra B."/>
        </authorList>
    </citation>
    <scope>NUCLEOTIDE SEQUENCE [LARGE SCALE GENOMIC DNA]</scope>
</reference>
<comment type="caution">
    <text evidence="23">The sequence shown here is derived from an EMBL/GenBank/DDBJ whole genome shotgun (WGS) entry which is preliminary data.</text>
</comment>
<dbReference type="InterPro" id="IPR011009">
    <property type="entry name" value="Kinase-like_dom_sf"/>
</dbReference>